<proteinExistence type="predicted"/>
<evidence type="ECO:0000313" key="2">
    <source>
        <dbReference type="EMBL" id="GIH78122.1"/>
    </source>
</evidence>
<accession>A0A8J3W6T2</accession>
<protein>
    <recommendedName>
        <fullName evidence="4">Winged helix DNA-binding domain-containing protein</fullName>
    </recommendedName>
</protein>
<dbReference type="InterPro" id="IPR009351">
    <property type="entry name" value="AlkZ-like"/>
</dbReference>
<comment type="caution">
    <text evidence="2">The sequence shown here is derived from an EMBL/GenBank/DDBJ whole genome shotgun (WGS) entry which is preliminary data.</text>
</comment>
<evidence type="ECO:0000256" key="1">
    <source>
        <dbReference type="SAM" id="MobiDB-lite"/>
    </source>
</evidence>
<name>A0A8J3W6T2_9ACTN</name>
<reference evidence="2 3" key="1">
    <citation type="submission" date="2021-01" db="EMBL/GenBank/DDBJ databases">
        <title>Whole genome shotgun sequence of Planobispora longispora NBRC 13918.</title>
        <authorList>
            <person name="Komaki H."/>
            <person name="Tamura T."/>
        </authorList>
    </citation>
    <scope>NUCLEOTIDE SEQUENCE [LARGE SCALE GENOMIC DNA]</scope>
    <source>
        <strain evidence="2 3">NBRC 13918</strain>
    </source>
</reference>
<dbReference type="Proteomes" id="UP000616724">
    <property type="component" value="Unassembled WGS sequence"/>
</dbReference>
<feature type="region of interest" description="Disordered" evidence="1">
    <location>
        <begin position="195"/>
        <end position="231"/>
    </location>
</feature>
<dbReference type="PANTHER" id="PTHR38479">
    <property type="entry name" value="LMO0824 PROTEIN"/>
    <property type="match status" value="1"/>
</dbReference>
<organism evidence="2 3">
    <name type="scientific">Planobispora longispora</name>
    <dbReference type="NCBI Taxonomy" id="28887"/>
    <lineage>
        <taxon>Bacteria</taxon>
        <taxon>Bacillati</taxon>
        <taxon>Actinomycetota</taxon>
        <taxon>Actinomycetes</taxon>
        <taxon>Streptosporangiales</taxon>
        <taxon>Streptosporangiaceae</taxon>
        <taxon>Planobispora</taxon>
    </lineage>
</organism>
<feature type="compositionally biased region" description="Low complexity" evidence="1">
    <location>
        <begin position="197"/>
        <end position="218"/>
    </location>
</feature>
<gene>
    <name evidence="2" type="ORF">Plo01_45510</name>
</gene>
<dbReference type="RefSeq" id="WP_203892660.1">
    <property type="nucleotide sequence ID" value="NZ_BOOH01000037.1"/>
</dbReference>
<dbReference type="PANTHER" id="PTHR38479:SF2">
    <property type="entry name" value="WINGED HELIX DNA-BINDING DOMAIN-CONTAINING PROTEIN"/>
    <property type="match status" value="1"/>
</dbReference>
<evidence type="ECO:0008006" key="4">
    <source>
        <dbReference type="Google" id="ProtNLM"/>
    </source>
</evidence>
<dbReference type="AlphaFoldDB" id="A0A8J3W6T2"/>
<dbReference type="Pfam" id="PF06224">
    <property type="entry name" value="AlkZ-like"/>
    <property type="match status" value="1"/>
</dbReference>
<evidence type="ECO:0000313" key="3">
    <source>
        <dbReference type="Proteomes" id="UP000616724"/>
    </source>
</evidence>
<sequence length="392" mass="42373">MPTSPTLSPAALNRITLQRQLLLRRSDLSPLAAVEHLTALQAQAANAPYLGLAARLSRFTQDDLTGLLYGRQAVRASVLRGTLHLVTAADYRWLRPLMQPVLNRGRQAAFGRVTAGVDLAELADTARGLLAGRTLTRPQLGRMLAERWPGVPPEALGWSAQALLPLVHVPPQGTWGRGGATPFALAEEWLRAPLEAPSPGDARPAAAASPAVAAQGAPHDAPRPGEPGDQPALERMIRRYLAAFGPAGVMDVQAWSGLTRLREVVARMDLRTFRDEHGRELFDLPDAPPPPDPREPAPARFLPEFDNLMVAYADRTRIMTDEHRGRVCVGAMVAATILVDGAVHGTWKLAAGRLTVQPFLPLTARARTELTEEAGRLMDFAGVRDLEFLPAA</sequence>
<keyword evidence="3" id="KW-1185">Reference proteome</keyword>
<dbReference type="EMBL" id="BOOH01000037">
    <property type="protein sequence ID" value="GIH78122.1"/>
    <property type="molecule type" value="Genomic_DNA"/>
</dbReference>